<evidence type="ECO:0000256" key="1">
    <source>
        <dbReference type="ARBA" id="ARBA00004651"/>
    </source>
</evidence>
<comment type="subcellular location">
    <subcellularLocation>
        <location evidence="1">Cell membrane</location>
        <topology evidence="1">Multi-pass membrane protein</topology>
    </subcellularLocation>
</comment>
<evidence type="ECO:0000256" key="4">
    <source>
        <dbReference type="ARBA" id="ARBA00022801"/>
    </source>
</evidence>
<dbReference type="CDD" id="cd03392">
    <property type="entry name" value="PAP2_like_2"/>
    <property type="match status" value="1"/>
</dbReference>
<name>A0ABW5JA50_9BACT</name>
<keyword evidence="10" id="KW-1185">Reference proteome</keyword>
<protein>
    <submittedName>
        <fullName evidence="9">Phosphatase PAP2 family protein</fullName>
    </submittedName>
</protein>
<evidence type="ECO:0000256" key="3">
    <source>
        <dbReference type="ARBA" id="ARBA00022692"/>
    </source>
</evidence>
<evidence type="ECO:0000313" key="10">
    <source>
        <dbReference type="Proteomes" id="UP001597510"/>
    </source>
</evidence>
<keyword evidence="6 7" id="KW-0472">Membrane</keyword>
<feature type="transmembrane region" description="Helical" evidence="7">
    <location>
        <begin position="158"/>
        <end position="179"/>
    </location>
</feature>
<feature type="transmembrane region" description="Helical" evidence="7">
    <location>
        <begin position="59"/>
        <end position="85"/>
    </location>
</feature>
<dbReference type="EMBL" id="JBHULC010000011">
    <property type="protein sequence ID" value="MFD2521770.1"/>
    <property type="molecule type" value="Genomic_DNA"/>
</dbReference>
<accession>A0ABW5JA50</accession>
<dbReference type="Gene3D" id="1.20.144.10">
    <property type="entry name" value="Phosphatidic acid phosphatase type 2/haloperoxidase"/>
    <property type="match status" value="1"/>
</dbReference>
<dbReference type="PANTHER" id="PTHR14969:SF62">
    <property type="entry name" value="DECAPRENYLPHOSPHORYL-5-PHOSPHORIBOSE PHOSPHATASE RV3807C-RELATED"/>
    <property type="match status" value="1"/>
</dbReference>
<evidence type="ECO:0000256" key="5">
    <source>
        <dbReference type="ARBA" id="ARBA00022989"/>
    </source>
</evidence>
<feature type="transmembrane region" description="Helical" evidence="7">
    <location>
        <begin position="185"/>
        <end position="204"/>
    </location>
</feature>
<feature type="transmembrane region" description="Helical" evidence="7">
    <location>
        <begin position="133"/>
        <end position="151"/>
    </location>
</feature>
<dbReference type="Pfam" id="PF01569">
    <property type="entry name" value="PAP2"/>
    <property type="match status" value="1"/>
</dbReference>
<dbReference type="SUPFAM" id="SSF48317">
    <property type="entry name" value="Acid phosphatase/Vanadium-dependent haloperoxidase"/>
    <property type="match status" value="1"/>
</dbReference>
<dbReference type="InterPro" id="IPR000326">
    <property type="entry name" value="PAP2/HPO"/>
</dbReference>
<keyword evidence="5 7" id="KW-1133">Transmembrane helix</keyword>
<keyword evidence="2" id="KW-1003">Cell membrane</keyword>
<dbReference type="InterPro" id="IPR036938">
    <property type="entry name" value="PAP2/HPO_sf"/>
</dbReference>
<dbReference type="Proteomes" id="UP001597510">
    <property type="component" value="Unassembled WGS sequence"/>
</dbReference>
<comment type="caution">
    <text evidence="9">The sequence shown here is derived from an EMBL/GenBank/DDBJ whole genome shotgun (WGS) entry which is preliminary data.</text>
</comment>
<keyword evidence="3 7" id="KW-0812">Transmembrane</keyword>
<reference evidence="10" key="1">
    <citation type="journal article" date="2019" name="Int. J. Syst. Evol. Microbiol.">
        <title>The Global Catalogue of Microorganisms (GCM) 10K type strain sequencing project: providing services to taxonomists for standard genome sequencing and annotation.</title>
        <authorList>
            <consortium name="The Broad Institute Genomics Platform"/>
            <consortium name="The Broad Institute Genome Sequencing Center for Infectious Disease"/>
            <person name="Wu L."/>
            <person name="Ma J."/>
        </authorList>
    </citation>
    <scope>NUCLEOTIDE SEQUENCE [LARGE SCALE GENOMIC DNA]</scope>
    <source>
        <strain evidence="10">KCTC 52344</strain>
    </source>
</reference>
<proteinExistence type="predicted"/>
<feature type="transmembrane region" description="Helical" evidence="7">
    <location>
        <begin position="92"/>
        <end position="113"/>
    </location>
</feature>
<dbReference type="RefSeq" id="WP_340236045.1">
    <property type="nucleotide sequence ID" value="NZ_JBBEWC010000005.1"/>
</dbReference>
<evidence type="ECO:0000313" key="9">
    <source>
        <dbReference type="EMBL" id="MFD2521770.1"/>
    </source>
</evidence>
<dbReference type="SMART" id="SM00014">
    <property type="entry name" value="acidPPc"/>
    <property type="match status" value="1"/>
</dbReference>
<dbReference type="PANTHER" id="PTHR14969">
    <property type="entry name" value="SPHINGOSINE-1-PHOSPHATE PHOSPHOHYDROLASE"/>
    <property type="match status" value="1"/>
</dbReference>
<organism evidence="9 10">
    <name type="scientific">Emticicia soli</name>
    <dbReference type="NCBI Taxonomy" id="2027878"/>
    <lineage>
        <taxon>Bacteria</taxon>
        <taxon>Pseudomonadati</taxon>
        <taxon>Bacteroidota</taxon>
        <taxon>Cytophagia</taxon>
        <taxon>Cytophagales</taxon>
        <taxon>Leadbetterellaceae</taxon>
        <taxon>Emticicia</taxon>
    </lineage>
</organism>
<evidence type="ECO:0000256" key="2">
    <source>
        <dbReference type="ARBA" id="ARBA00022475"/>
    </source>
</evidence>
<keyword evidence="4" id="KW-0378">Hydrolase</keyword>
<feature type="transmembrane region" description="Helical" evidence="7">
    <location>
        <begin position="12"/>
        <end position="33"/>
    </location>
</feature>
<evidence type="ECO:0000256" key="6">
    <source>
        <dbReference type="ARBA" id="ARBA00023136"/>
    </source>
</evidence>
<feature type="domain" description="Phosphatidic acid phosphatase type 2/haloperoxidase" evidence="8">
    <location>
        <begin position="92"/>
        <end position="204"/>
    </location>
</feature>
<evidence type="ECO:0000256" key="7">
    <source>
        <dbReference type="SAM" id="Phobius"/>
    </source>
</evidence>
<gene>
    <name evidence="9" type="ORF">ACFSR2_12810</name>
</gene>
<evidence type="ECO:0000259" key="8">
    <source>
        <dbReference type="SMART" id="SM00014"/>
    </source>
</evidence>
<sequence length="212" mass="24697">MKIDKYILSRIIIPPLLFIVSIGIFSIIAHEIVYEQEDWFDTETFSFLKAYSTDSVIRFFNFLTFFGSGNFLFPAYILLVLLLIYMRRRADAIHVSILAVTSTFIIYSSKLFFARPRPDLPLFDKLDTFSFPSGHSMGSFVFVCILIRELWDTELRGIWKWTFSVLLLIITLAIGLSRIVLRYHYASDVVGGFCLGLAYVLFYFRIEKMLKK</sequence>